<keyword evidence="3" id="KW-1185">Reference proteome</keyword>
<organism evidence="2 3">
    <name type="scientific">Leeia aquatica</name>
    <dbReference type="NCBI Taxonomy" id="2725557"/>
    <lineage>
        <taxon>Bacteria</taxon>
        <taxon>Pseudomonadati</taxon>
        <taxon>Pseudomonadota</taxon>
        <taxon>Betaproteobacteria</taxon>
        <taxon>Neisseriales</taxon>
        <taxon>Leeiaceae</taxon>
        <taxon>Leeia</taxon>
    </lineage>
</organism>
<feature type="chain" id="PRO_5032867391" description="DUF3237 domain-containing protein" evidence="1">
    <location>
        <begin position="25"/>
        <end position="154"/>
    </location>
</feature>
<dbReference type="RefSeq" id="WP_168875861.1">
    <property type="nucleotide sequence ID" value="NZ_JABAIM010000001.1"/>
</dbReference>
<feature type="signal peptide" evidence="1">
    <location>
        <begin position="1"/>
        <end position="24"/>
    </location>
</feature>
<sequence length="154" mass="16215">MNTRILPMTALLISSLVALSTAHAASAPVCPFSADELKAQLGQTFAAGTPGEGIIGKGCVYKGKDLKLLVDAGPLPAPTAEQWRKMSTPPGTQWKAAAGDPNKALHEIPPTGVSPFPNISYERGGWLVNVRVLGVAPAAVADWNKKLLKLRRIP</sequence>
<accession>A0A847S396</accession>
<evidence type="ECO:0000313" key="2">
    <source>
        <dbReference type="EMBL" id="NLR74234.1"/>
    </source>
</evidence>
<proteinExistence type="predicted"/>
<dbReference type="AlphaFoldDB" id="A0A847S396"/>
<dbReference type="EMBL" id="JABAIM010000001">
    <property type="protein sequence ID" value="NLR74234.1"/>
    <property type="molecule type" value="Genomic_DNA"/>
</dbReference>
<protein>
    <recommendedName>
        <fullName evidence="4">DUF3237 domain-containing protein</fullName>
    </recommendedName>
</protein>
<reference evidence="2 3" key="1">
    <citation type="submission" date="2020-04" db="EMBL/GenBank/DDBJ databases">
        <title>Draft genome of Leeia sp. IMCC25680.</title>
        <authorList>
            <person name="Song J."/>
            <person name="Cho J.-C."/>
        </authorList>
    </citation>
    <scope>NUCLEOTIDE SEQUENCE [LARGE SCALE GENOMIC DNA]</scope>
    <source>
        <strain evidence="2 3">IMCC25680</strain>
    </source>
</reference>
<name>A0A847S396_9NEIS</name>
<dbReference type="Proteomes" id="UP000587991">
    <property type="component" value="Unassembled WGS sequence"/>
</dbReference>
<evidence type="ECO:0000313" key="3">
    <source>
        <dbReference type="Proteomes" id="UP000587991"/>
    </source>
</evidence>
<evidence type="ECO:0008006" key="4">
    <source>
        <dbReference type="Google" id="ProtNLM"/>
    </source>
</evidence>
<comment type="caution">
    <text evidence="2">The sequence shown here is derived from an EMBL/GenBank/DDBJ whole genome shotgun (WGS) entry which is preliminary data.</text>
</comment>
<evidence type="ECO:0000256" key="1">
    <source>
        <dbReference type="SAM" id="SignalP"/>
    </source>
</evidence>
<gene>
    <name evidence="2" type="ORF">HF682_03580</name>
</gene>
<keyword evidence="1" id="KW-0732">Signal</keyword>